<gene>
    <name evidence="4" type="ORF">NUH29_13120</name>
</gene>
<feature type="region of interest" description="Disordered" evidence="1">
    <location>
        <begin position="242"/>
        <end position="266"/>
    </location>
</feature>
<dbReference type="Pfam" id="PF26366">
    <property type="entry name" value="DUF8094"/>
    <property type="match status" value="1"/>
</dbReference>
<proteinExistence type="predicted"/>
<dbReference type="EMBL" id="JANTHX010000008">
    <property type="protein sequence ID" value="MCS0500490.1"/>
    <property type="molecule type" value="Genomic_DNA"/>
</dbReference>
<evidence type="ECO:0000256" key="2">
    <source>
        <dbReference type="SAM" id="Phobius"/>
    </source>
</evidence>
<evidence type="ECO:0000313" key="4">
    <source>
        <dbReference type="EMBL" id="MCS0500490.1"/>
    </source>
</evidence>
<keyword evidence="2" id="KW-1133">Transmembrane helix</keyword>
<dbReference type="InterPro" id="IPR058407">
    <property type="entry name" value="DUF8094"/>
</dbReference>
<feature type="region of interest" description="Disordered" evidence="1">
    <location>
        <begin position="107"/>
        <end position="164"/>
    </location>
</feature>
<keyword evidence="2" id="KW-0472">Membrane</keyword>
<protein>
    <recommendedName>
        <fullName evidence="3">DUF8094 domain-containing protein</fullName>
    </recommendedName>
</protein>
<feature type="compositionally biased region" description="Acidic residues" evidence="1">
    <location>
        <begin position="142"/>
        <end position="152"/>
    </location>
</feature>
<dbReference type="Proteomes" id="UP001205337">
    <property type="component" value="Unassembled WGS sequence"/>
</dbReference>
<name>A0ABT1ZID6_9MICO</name>
<feature type="compositionally biased region" description="Low complexity" evidence="1">
    <location>
        <begin position="119"/>
        <end position="141"/>
    </location>
</feature>
<evidence type="ECO:0000313" key="5">
    <source>
        <dbReference type="Proteomes" id="UP001205337"/>
    </source>
</evidence>
<evidence type="ECO:0000259" key="3">
    <source>
        <dbReference type="Pfam" id="PF26366"/>
    </source>
</evidence>
<feature type="transmembrane region" description="Helical" evidence="2">
    <location>
        <begin position="216"/>
        <end position="236"/>
    </location>
</feature>
<evidence type="ECO:0000256" key="1">
    <source>
        <dbReference type="SAM" id="MobiDB-lite"/>
    </source>
</evidence>
<dbReference type="RefSeq" id="WP_258799664.1">
    <property type="nucleotide sequence ID" value="NZ_JANTHX010000008.1"/>
</dbReference>
<keyword evidence="2" id="KW-0812">Transmembrane</keyword>
<comment type="caution">
    <text evidence="4">The sequence shown here is derived from an EMBL/GenBank/DDBJ whole genome shotgun (WGS) entry which is preliminary data.</text>
</comment>
<keyword evidence="5" id="KW-1185">Reference proteome</keyword>
<organism evidence="4 5">
    <name type="scientific">Protaetiibacter mangrovi</name>
    <dbReference type="NCBI Taxonomy" id="2970926"/>
    <lineage>
        <taxon>Bacteria</taxon>
        <taxon>Bacillati</taxon>
        <taxon>Actinomycetota</taxon>
        <taxon>Actinomycetes</taxon>
        <taxon>Micrococcales</taxon>
        <taxon>Microbacteriaceae</taxon>
        <taxon>Protaetiibacter</taxon>
    </lineage>
</organism>
<accession>A0ABT1ZID6</accession>
<sequence>MRFVIAIVLFVVAAVSIGLGVAQRTILQGPDHLTASIAATGGAPFVVIDGATLNANPGAQLVQVTGSGTDPVFMAYGRTDDVHAWLEGEQAVEISYDAVAGELTTAPLASQDGGETEQPTAPATDAATPAPSDAAADTSDAATDDAATDDTAAEGVSPSGSDLWIQEFDGEGSLVRKINAPADVSVLIATDGTAAAPAALSVTWPLDNSTPWSGPLVVGGIAALLLGLVALIWALVHARRRHGPRRKTPKMPKPPKPAQLKPAPRRDAITAGETHGRRRAFAALPLLLVGALALSACTADGGAAPTAQPTSTDAAVAAVDPPVVTKQQFTRIVSRVADVVAQADESRDAALAATRLDGPALGLRQANYTARGVDSGVAAVAAFPSGEVSLILPQQQHDWPRAVFAAIADADGNDYGVMFVQDTPRDPYKVHYIARLTQSIPEVAPIELGASRYPTDSKLLAFPPSQLAVEYGDVLINGDSSQYAEHFDETDDLLQEAVGAGYKQKRIADLQNAVVGYTSSLGDDTPIALATNDTGAIVAVDLRETETVKPAETGAAVSPKGAVKALSQKQTTTKGIAAEYGMQILFYVPPATASDPQVRMLGFTQGLMAASEVP</sequence>
<feature type="domain" description="DUF8094" evidence="3">
    <location>
        <begin position="322"/>
        <end position="611"/>
    </location>
</feature>
<reference evidence="4 5" key="1">
    <citation type="submission" date="2022-08" db="EMBL/GenBank/DDBJ databases">
        <authorList>
            <person name="Li F."/>
        </authorList>
    </citation>
    <scope>NUCLEOTIDE SEQUENCE [LARGE SCALE GENOMIC DNA]</scope>
    <source>
        <strain evidence="4 5">10F1B-8-1</strain>
    </source>
</reference>